<comment type="caution">
    <text evidence="2">The sequence shown here is derived from an EMBL/GenBank/DDBJ whole genome shotgun (WGS) entry which is preliminary data.</text>
</comment>
<evidence type="ECO:0000313" key="2">
    <source>
        <dbReference type="EMBL" id="MQY06219.1"/>
    </source>
</evidence>
<reference evidence="2 3" key="1">
    <citation type="submission" date="2019-10" db="EMBL/GenBank/DDBJ databases">
        <title>Actinomadura rubteroloni sp. nov. and Actinomadura macrotermitis sp. nov., isolated from the gut of fungus growing-termite Macrotermes natalensis.</title>
        <authorList>
            <person name="Benndorf R."/>
            <person name="Martin K."/>
            <person name="Kuefner M."/>
            <person name="De Beer W."/>
            <person name="Kaster A.-K."/>
            <person name="Vollmers J."/>
            <person name="Poulsen M."/>
            <person name="Beemelmanns C."/>
        </authorList>
    </citation>
    <scope>NUCLEOTIDE SEQUENCE [LARGE SCALE GENOMIC DNA]</scope>
    <source>
        <strain evidence="2 3">RB68</strain>
    </source>
</reference>
<gene>
    <name evidence="2" type="ORF">ACRB68_43050</name>
</gene>
<feature type="region of interest" description="Disordered" evidence="1">
    <location>
        <begin position="1"/>
        <end position="81"/>
    </location>
</feature>
<feature type="compositionally biased region" description="Low complexity" evidence="1">
    <location>
        <begin position="25"/>
        <end position="40"/>
    </location>
</feature>
<sequence length="272" mass="27544">MGDAPTGLSEPSHDESAGPASSLFASAPPWWSAEPAAVASGPHLVVTDEPQWVPAPQPPVGEPQPVPAPRPPAAEPGSVPLPVPPVGEAAPAGRPGLVVALGVVQALVLVAGVGAAVQVHLRGEPGYRITAPAAAGGLRRVPDRPVASAAYPFVAPVVRATGLPRTTAVYAGGNGRSLLFVGGTGAIGDPAAFLERLRPRTVITEHRADPGAPGGQAVCGRFAVLASVHLYCVWATDGSYGVLASNVPARGTRPGELSELLPKFRAAVEKRH</sequence>
<dbReference type="AlphaFoldDB" id="A0A7K0BYG7"/>
<name>A0A7K0BYG7_9ACTN</name>
<organism evidence="2 3">
    <name type="scientific">Actinomadura macrotermitis</name>
    <dbReference type="NCBI Taxonomy" id="2585200"/>
    <lineage>
        <taxon>Bacteria</taxon>
        <taxon>Bacillati</taxon>
        <taxon>Actinomycetota</taxon>
        <taxon>Actinomycetes</taxon>
        <taxon>Streptosporangiales</taxon>
        <taxon>Thermomonosporaceae</taxon>
        <taxon>Actinomadura</taxon>
    </lineage>
</organism>
<accession>A0A7K0BYG7</accession>
<protein>
    <submittedName>
        <fullName evidence="2">Uncharacterized protein</fullName>
    </submittedName>
</protein>
<dbReference type="EMBL" id="WEGH01000003">
    <property type="protein sequence ID" value="MQY06219.1"/>
    <property type="molecule type" value="Genomic_DNA"/>
</dbReference>
<proteinExistence type="predicted"/>
<dbReference type="Proteomes" id="UP000487268">
    <property type="component" value="Unassembled WGS sequence"/>
</dbReference>
<evidence type="ECO:0000256" key="1">
    <source>
        <dbReference type="SAM" id="MobiDB-lite"/>
    </source>
</evidence>
<keyword evidence="3" id="KW-1185">Reference proteome</keyword>
<feature type="compositionally biased region" description="Pro residues" evidence="1">
    <location>
        <begin position="53"/>
        <end position="81"/>
    </location>
</feature>
<evidence type="ECO:0000313" key="3">
    <source>
        <dbReference type="Proteomes" id="UP000487268"/>
    </source>
</evidence>